<keyword evidence="3" id="KW-1185">Reference proteome</keyword>
<evidence type="ECO:0000256" key="1">
    <source>
        <dbReference type="SAM" id="SignalP"/>
    </source>
</evidence>
<keyword evidence="1" id="KW-0732">Signal</keyword>
<dbReference type="AlphaFoldDB" id="A0A1T0CHM0"/>
<dbReference type="PROSITE" id="PS51257">
    <property type="entry name" value="PROKAR_LIPOPROTEIN"/>
    <property type="match status" value="1"/>
</dbReference>
<dbReference type="STRING" id="90241.B0682_04390"/>
<evidence type="ECO:0000313" key="2">
    <source>
        <dbReference type="EMBL" id="OOS21848.1"/>
    </source>
</evidence>
<evidence type="ECO:0000313" key="3">
    <source>
        <dbReference type="Proteomes" id="UP000191094"/>
    </source>
</evidence>
<protein>
    <recommendedName>
        <fullName evidence="4">Lipoprotein</fullName>
    </recommendedName>
</protein>
<organism evidence="2 3">
    <name type="scientific">Lwoffella lincolnii</name>
    <dbReference type="NCBI Taxonomy" id="90241"/>
    <lineage>
        <taxon>Bacteria</taxon>
        <taxon>Pseudomonadati</taxon>
        <taxon>Pseudomonadota</taxon>
        <taxon>Gammaproteobacteria</taxon>
        <taxon>Moraxellales</taxon>
        <taxon>Moraxellaceae</taxon>
        <taxon>Lwoffella</taxon>
    </lineage>
</organism>
<dbReference type="Proteomes" id="UP000191094">
    <property type="component" value="Unassembled WGS sequence"/>
</dbReference>
<proteinExistence type="predicted"/>
<evidence type="ECO:0008006" key="4">
    <source>
        <dbReference type="Google" id="ProtNLM"/>
    </source>
</evidence>
<reference evidence="2 3" key="1">
    <citation type="submission" date="2017-02" db="EMBL/GenBank/DDBJ databases">
        <title>Draft genome sequence of Moraxella lincolnii CCUG 9405T type strain.</title>
        <authorList>
            <person name="Salva-Serra F."/>
            <person name="Engstrom-Jakobsson H."/>
            <person name="Thorell K."/>
            <person name="Jaen-Luchoro D."/>
            <person name="Gonzales-Siles L."/>
            <person name="Karlsson R."/>
            <person name="Yazdan S."/>
            <person name="Boulund F."/>
            <person name="Johnning A."/>
            <person name="Engstrand L."/>
            <person name="Kristiansson E."/>
            <person name="Moore E."/>
        </authorList>
    </citation>
    <scope>NUCLEOTIDE SEQUENCE [LARGE SCALE GENOMIC DNA]</scope>
    <source>
        <strain evidence="2 3">CCUG 9405</strain>
    </source>
</reference>
<gene>
    <name evidence="2" type="ORF">B0682_04390</name>
</gene>
<dbReference type="EMBL" id="MUYT01000004">
    <property type="protein sequence ID" value="OOS21848.1"/>
    <property type="molecule type" value="Genomic_DNA"/>
</dbReference>
<sequence>MKLKHHTLCLALLTSTAFVLTACGGDDEKLGRSLGKRIAESSQDQNTGVFLDSVVQGLDYVYNGNSSKTINGMFIYPKHASKAITFKLGEMTLGSTMPKSVVTPADLTTESNEVVRILQVLQSVDNDNDLKNGIDIDKDVAKRFTAGDFQTLIQQKDDDKFAEHLKPKLNSNQHVQSPQKAQQHFYDTIQTHDAFAKSTELAKLAQAFVGTWQSDCKNDLSNSEKTILSYKIGDKPNEIVETKTITTYAGKNCVDAQYHEKTQHSPFVNIVFASANKDNQQVVTMLPKPSSQSPSKEQVRMSQLIWQSSDRFIESSFGDSQQTYTRVK</sequence>
<accession>A0A1T0CHM0</accession>
<name>A0A1T0CHM0_9GAMM</name>
<comment type="caution">
    <text evidence="2">The sequence shown here is derived from an EMBL/GenBank/DDBJ whole genome shotgun (WGS) entry which is preliminary data.</text>
</comment>
<feature type="signal peptide" evidence="1">
    <location>
        <begin position="1"/>
        <end position="21"/>
    </location>
</feature>
<feature type="chain" id="PRO_5013091825" description="Lipoprotein" evidence="1">
    <location>
        <begin position="22"/>
        <end position="328"/>
    </location>
</feature>